<dbReference type="SUPFAM" id="SSF161098">
    <property type="entry name" value="MetI-like"/>
    <property type="match status" value="1"/>
</dbReference>
<gene>
    <name evidence="7" type="ORF">GGQ73_001308</name>
</gene>
<dbReference type="Proteomes" id="UP000565286">
    <property type="component" value="Unassembled WGS sequence"/>
</dbReference>
<feature type="transmembrane region" description="Helical" evidence="5">
    <location>
        <begin position="94"/>
        <end position="114"/>
    </location>
</feature>
<evidence type="ECO:0000256" key="1">
    <source>
        <dbReference type="ARBA" id="ARBA00004651"/>
    </source>
</evidence>
<organism evidence="7 8">
    <name type="scientific">Rhizobium skierniewicense</name>
    <dbReference type="NCBI Taxonomy" id="984260"/>
    <lineage>
        <taxon>Bacteria</taxon>
        <taxon>Pseudomonadati</taxon>
        <taxon>Pseudomonadota</taxon>
        <taxon>Alphaproteobacteria</taxon>
        <taxon>Hyphomicrobiales</taxon>
        <taxon>Rhizobiaceae</taxon>
        <taxon>Rhizobium/Agrobacterium group</taxon>
        <taxon>Rhizobium</taxon>
    </lineage>
</organism>
<dbReference type="PANTHER" id="PTHR43879">
    <property type="entry name" value="ABC TRANSPORTER PERMEASE PROTEIN"/>
    <property type="match status" value="1"/>
</dbReference>
<reference evidence="7 8" key="1">
    <citation type="submission" date="2020-08" db="EMBL/GenBank/DDBJ databases">
        <title>Genomic Encyclopedia of Type Strains, Phase IV (KMG-IV): sequencing the most valuable type-strain genomes for metagenomic binning, comparative biology and taxonomic classification.</title>
        <authorList>
            <person name="Goeker M."/>
        </authorList>
    </citation>
    <scope>NUCLEOTIDE SEQUENCE [LARGE SCALE GENOMIC DNA]</scope>
    <source>
        <strain evidence="7 8">DSM 26438</strain>
    </source>
</reference>
<dbReference type="GO" id="GO:0055085">
    <property type="term" value="P:transmembrane transport"/>
    <property type="evidence" value="ECO:0007669"/>
    <property type="project" value="InterPro"/>
</dbReference>
<feature type="transmembrane region" description="Helical" evidence="5">
    <location>
        <begin position="22"/>
        <end position="44"/>
    </location>
</feature>
<dbReference type="PROSITE" id="PS50928">
    <property type="entry name" value="ABC_TM1"/>
    <property type="match status" value="1"/>
</dbReference>
<sequence>MTAQPKGNMAGKLRVSKVAGRVFIYACLTILAAAFLAPLVSMLFTSLKGMEEIRSGNLLSVPMAPTVEAWKTVWNAACIGVTCTGLKGYFGNSFLIVIPATLLSVGLGALNGYVFANWRFKGDNVLFGLILFGCFIPFQIVLIPMAGLLGTFNLAGTISGLVLVHVIYGVCFTTMFFRNYFVTVPAEIFKAARIDGAGFWAVFFRILLPISWPIVMVSIIWQFTGIWNDFLFGVSFAAGSNQPVTVALNNLVNTSTGTKAYNEDMAAAMIAALPTILIYVAAGRYFLRGLMAGAVKG</sequence>
<keyword evidence="3 5" id="KW-1133">Transmembrane helix</keyword>
<feature type="domain" description="ABC transmembrane type-1" evidence="6">
    <location>
        <begin position="90"/>
        <end position="282"/>
    </location>
</feature>
<keyword evidence="4 5" id="KW-0472">Membrane</keyword>
<dbReference type="GO" id="GO:0005886">
    <property type="term" value="C:plasma membrane"/>
    <property type="evidence" value="ECO:0007669"/>
    <property type="project" value="UniProtKB-SubCell"/>
</dbReference>
<name>A0A7W6CBA0_9HYPH</name>
<evidence type="ECO:0000256" key="4">
    <source>
        <dbReference type="ARBA" id="ARBA00023136"/>
    </source>
</evidence>
<dbReference type="Pfam" id="PF00528">
    <property type="entry name" value="BPD_transp_1"/>
    <property type="match status" value="1"/>
</dbReference>
<comment type="similarity">
    <text evidence="5">Belongs to the binding-protein-dependent transport system permease family.</text>
</comment>
<evidence type="ECO:0000256" key="3">
    <source>
        <dbReference type="ARBA" id="ARBA00022989"/>
    </source>
</evidence>
<proteinExistence type="inferred from homology"/>
<feature type="transmembrane region" description="Helical" evidence="5">
    <location>
        <begin position="198"/>
        <end position="221"/>
    </location>
</feature>
<evidence type="ECO:0000259" key="6">
    <source>
        <dbReference type="PROSITE" id="PS50928"/>
    </source>
</evidence>
<dbReference type="CDD" id="cd06261">
    <property type="entry name" value="TM_PBP2"/>
    <property type="match status" value="1"/>
</dbReference>
<keyword evidence="8" id="KW-1185">Reference proteome</keyword>
<accession>A0A7W6CBA0</accession>
<evidence type="ECO:0000313" key="8">
    <source>
        <dbReference type="Proteomes" id="UP000565286"/>
    </source>
</evidence>
<dbReference type="InterPro" id="IPR000515">
    <property type="entry name" value="MetI-like"/>
</dbReference>
<evidence type="ECO:0000256" key="2">
    <source>
        <dbReference type="ARBA" id="ARBA00022692"/>
    </source>
</evidence>
<dbReference type="EMBL" id="JACIDV010000003">
    <property type="protein sequence ID" value="MBB3945375.1"/>
    <property type="molecule type" value="Genomic_DNA"/>
</dbReference>
<dbReference type="InterPro" id="IPR035906">
    <property type="entry name" value="MetI-like_sf"/>
</dbReference>
<dbReference type="PANTHER" id="PTHR43879:SF1">
    <property type="entry name" value="GLUCOSE IMPORT SYSTEM PERMEASE PROTEIN GLCU"/>
    <property type="match status" value="1"/>
</dbReference>
<feature type="transmembrane region" description="Helical" evidence="5">
    <location>
        <begin position="265"/>
        <end position="287"/>
    </location>
</feature>
<comment type="subcellular location">
    <subcellularLocation>
        <location evidence="1 5">Cell membrane</location>
        <topology evidence="1 5">Multi-pass membrane protein</topology>
    </subcellularLocation>
</comment>
<comment type="caution">
    <text evidence="7">The sequence shown here is derived from an EMBL/GenBank/DDBJ whole genome shotgun (WGS) entry which is preliminary data.</text>
</comment>
<dbReference type="AlphaFoldDB" id="A0A7W6CBA0"/>
<evidence type="ECO:0000313" key="7">
    <source>
        <dbReference type="EMBL" id="MBB3945375.1"/>
    </source>
</evidence>
<feature type="transmembrane region" description="Helical" evidence="5">
    <location>
        <begin position="126"/>
        <end position="148"/>
    </location>
</feature>
<keyword evidence="5" id="KW-0813">Transport</keyword>
<dbReference type="Gene3D" id="1.10.3720.10">
    <property type="entry name" value="MetI-like"/>
    <property type="match status" value="1"/>
</dbReference>
<feature type="transmembrane region" description="Helical" evidence="5">
    <location>
        <begin position="154"/>
        <end position="177"/>
    </location>
</feature>
<keyword evidence="2 5" id="KW-0812">Transmembrane</keyword>
<evidence type="ECO:0000256" key="5">
    <source>
        <dbReference type="RuleBase" id="RU363032"/>
    </source>
</evidence>
<protein>
    <submittedName>
        <fullName evidence="7">Glucose/mannose transport system permease protein</fullName>
    </submittedName>
</protein>